<name>A0A5R8KFK6_9BACT</name>
<accession>A0A5R8KFK6</accession>
<dbReference type="SUPFAM" id="SSF54909">
    <property type="entry name" value="Dimeric alpha+beta barrel"/>
    <property type="match status" value="1"/>
</dbReference>
<sequence>MKDDILHSECRETDSSLPPKLSVGLKAHDLPQAIERPDLGENASKLSHLSSFTLISVKFEILIALHALNLLHPKFPFPISHSMSWIQPVVRHQLNRNSSTPLSPHLHHFMNSSNEYLVLLRNTDWDEELPVEDIAKVVNEYHLWVDRMLAEGKLTGGRPLTAGGRVVSKQGGRISDGPFVESKEAIGGYLIIQAESFDEAAAIASTFPPIRQGVQLEIRELTTLCLVSQRLEKRLATA</sequence>
<dbReference type="Gene3D" id="3.30.70.1060">
    <property type="entry name" value="Dimeric alpha+beta barrel"/>
    <property type="match status" value="1"/>
</dbReference>
<keyword evidence="4" id="KW-1185">Reference proteome</keyword>
<protein>
    <recommendedName>
        <fullName evidence="2">YCII-related domain-containing protein</fullName>
    </recommendedName>
</protein>
<dbReference type="InterPro" id="IPR011008">
    <property type="entry name" value="Dimeric_a/b-barrel"/>
</dbReference>
<gene>
    <name evidence="3" type="ORF">FEM03_09035</name>
</gene>
<evidence type="ECO:0000256" key="1">
    <source>
        <dbReference type="ARBA" id="ARBA00007689"/>
    </source>
</evidence>
<proteinExistence type="inferred from homology"/>
<dbReference type="PANTHER" id="PTHR35174">
    <property type="entry name" value="BLL7171 PROTEIN-RELATED"/>
    <property type="match status" value="1"/>
</dbReference>
<dbReference type="InterPro" id="IPR005545">
    <property type="entry name" value="YCII"/>
</dbReference>
<dbReference type="EMBL" id="VAUV01000006">
    <property type="protein sequence ID" value="TLD71046.1"/>
    <property type="molecule type" value="Genomic_DNA"/>
</dbReference>
<organism evidence="3 4">
    <name type="scientific">Phragmitibacter flavus</name>
    <dbReference type="NCBI Taxonomy" id="2576071"/>
    <lineage>
        <taxon>Bacteria</taxon>
        <taxon>Pseudomonadati</taxon>
        <taxon>Verrucomicrobiota</taxon>
        <taxon>Verrucomicrobiia</taxon>
        <taxon>Verrucomicrobiales</taxon>
        <taxon>Verrucomicrobiaceae</taxon>
        <taxon>Phragmitibacter</taxon>
    </lineage>
</organism>
<feature type="domain" description="YCII-related" evidence="2">
    <location>
        <begin position="129"/>
        <end position="219"/>
    </location>
</feature>
<dbReference type="OrthoDB" id="3782166at2"/>
<comment type="similarity">
    <text evidence="1">Belongs to the YciI family.</text>
</comment>
<dbReference type="Pfam" id="PF03795">
    <property type="entry name" value="YCII"/>
    <property type="match status" value="1"/>
</dbReference>
<comment type="caution">
    <text evidence="3">The sequence shown here is derived from an EMBL/GenBank/DDBJ whole genome shotgun (WGS) entry which is preliminary data.</text>
</comment>
<evidence type="ECO:0000313" key="3">
    <source>
        <dbReference type="EMBL" id="TLD71046.1"/>
    </source>
</evidence>
<reference evidence="3 4" key="1">
    <citation type="submission" date="2019-05" db="EMBL/GenBank/DDBJ databases">
        <title>Verrucobacter flavum gen. nov., sp. nov. a new member of the family Verrucomicrobiaceae.</title>
        <authorList>
            <person name="Szuroczki S."/>
            <person name="Abbaszade G."/>
            <person name="Szabo A."/>
            <person name="Felfoldi T."/>
            <person name="Schumann P."/>
            <person name="Boka K."/>
            <person name="Keki Z."/>
            <person name="Toumi M."/>
            <person name="Toth E."/>
        </authorList>
    </citation>
    <scope>NUCLEOTIDE SEQUENCE [LARGE SCALE GENOMIC DNA]</scope>
    <source>
        <strain evidence="3 4">MG-N-17</strain>
    </source>
</reference>
<dbReference type="AlphaFoldDB" id="A0A5R8KFK6"/>
<evidence type="ECO:0000259" key="2">
    <source>
        <dbReference type="Pfam" id="PF03795"/>
    </source>
</evidence>
<evidence type="ECO:0000313" key="4">
    <source>
        <dbReference type="Proteomes" id="UP000306196"/>
    </source>
</evidence>
<dbReference type="Proteomes" id="UP000306196">
    <property type="component" value="Unassembled WGS sequence"/>
</dbReference>